<sequence length="157" mass="17366">MSPMVWTAAELAHRHIMYLTEAQLREIAKLGHEYSDTEYPLDAVNKQSTLLPLLHDKPQIRQSLQIGPALAVLRGLDPDAFSMRQNFIIFAGLSSHVGLRRATQSGGKVVGKVRPNRGLTHDSLCDYSMMRCDNVMPVHTDPAADVVAMYVLEPAAT</sequence>
<dbReference type="EMBL" id="JAPDGR010001532">
    <property type="protein sequence ID" value="KAJ2981707.1"/>
    <property type="molecule type" value="Genomic_DNA"/>
</dbReference>
<keyword evidence="2" id="KW-1185">Reference proteome</keyword>
<evidence type="ECO:0000313" key="1">
    <source>
        <dbReference type="EMBL" id="KAJ2981707.1"/>
    </source>
</evidence>
<comment type="caution">
    <text evidence="1">The sequence shown here is derived from an EMBL/GenBank/DDBJ whole genome shotgun (WGS) entry which is preliminary data.</text>
</comment>
<dbReference type="Proteomes" id="UP001143856">
    <property type="component" value="Unassembled WGS sequence"/>
</dbReference>
<gene>
    <name evidence="1" type="ORF">NUW58_g6617</name>
</gene>
<name>A0ACC1NS14_9PEZI</name>
<protein>
    <submittedName>
        <fullName evidence="1">Uncharacterized protein</fullName>
    </submittedName>
</protein>
<evidence type="ECO:0000313" key="2">
    <source>
        <dbReference type="Proteomes" id="UP001143856"/>
    </source>
</evidence>
<accession>A0ACC1NS14</accession>
<proteinExistence type="predicted"/>
<organism evidence="1 2">
    <name type="scientific">Xylaria curta</name>
    <dbReference type="NCBI Taxonomy" id="42375"/>
    <lineage>
        <taxon>Eukaryota</taxon>
        <taxon>Fungi</taxon>
        <taxon>Dikarya</taxon>
        <taxon>Ascomycota</taxon>
        <taxon>Pezizomycotina</taxon>
        <taxon>Sordariomycetes</taxon>
        <taxon>Xylariomycetidae</taxon>
        <taxon>Xylariales</taxon>
        <taxon>Xylariaceae</taxon>
        <taxon>Xylaria</taxon>
    </lineage>
</organism>
<reference evidence="1" key="1">
    <citation type="submission" date="2022-10" db="EMBL/GenBank/DDBJ databases">
        <title>Genome Sequence of Xylaria curta.</title>
        <authorList>
            <person name="Buettner E."/>
        </authorList>
    </citation>
    <scope>NUCLEOTIDE SEQUENCE</scope>
    <source>
        <strain evidence="1">Babe10</strain>
    </source>
</reference>